<reference evidence="1" key="1">
    <citation type="submission" date="2014-09" db="EMBL/GenBank/DDBJ databases">
        <authorList>
            <person name="Magalhaes I.L.F."/>
            <person name="Oliveira U."/>
            <person name="Santos F.R."/>
            <person name="Vidigal T.H.D.A."/>
            <person name="Brescovit A.D."/>
            <person name="Santos A.J."/>
        </authorList>
    </citation>
    <scope>NUCLEOTIDE SEQUENCE</scope>
    <source>
        <tissue evidence="1">Shoot tissue taken approximately 20 cm above the soil surface</tissue>
    </source>
</reference>
<dbReference type="EMBL" id="GBRH01168749">
    <property type="protein sequence ID" value="JAE29147.1"/>
    <property type="molecule type" value="Transcribed_RNA"/>
</dbReference>
<name>A0A0A9GXB2_ARUDO</name>
<organism evidence="1">
    <name type="scientific">Arundo donax</name>
    <name type="common">Giant reed</name>
    <name type="synonym">Donax arundinaceus</name>
    <dbReference type="NCBI Taxonomy" id="35708"/>
    <lineage>
        <taxon>Eukaryota</taxon>
        <taxon>Viridiplantae</taxon>
        <taxon>Streptophyta</taxon>
        <taxon>Embryophyta</taxon>
        <taxon>Tracheophyta</taxon>
        <taxon>Spermatophyta</taxon>
        <taxon>Magnoliopsida</taxon>
        <taxon>Liliopsida</taxon>
        <taxon>Poales</taxon>
        <taxon>Poaceae</taxon>
        <taxon>PACMAD clade</taxon>
        <taxon>Arundinoideae</taxon>
        <taxon>Arundineae</taxon>
        <taxon>Arundo</taxon>
    </lineage>
</organism>
<dbReference type="AlphaFoldDB" id="A0A0A9GXB2"/>
<reference evidence="1" key="2">
    <citation type="journal article" date="2015" name="Data Brief">
        <title>Shoot transcriptome of the giant reed, Arundo donax.</title>
        <authorList>
            <person name="Barrero R.A."/>
            <person name="Guerrero F.D."/>
            <person name="Moolhuijzen P."/>
            <person name="Goolsby J.A."/>
            <person name="Tidwell J."/>
            <person name="Bellgard S.E."/>
            <person name="Bellgard M.I."/>
        </authorList>
    </citation>
    <scope>NUCLEOTIDE SEQUENCE</scope>
    <source>
        <tissue evidence="1">Shoot tissue taken approximately 20 cm above the soil surface</tissue>
    </source>
</reference>
<protein>
    <submittedName>
        <fullName evidence="1">Uncharacterized protein</fullName>
    </submittedName>
</protein>
<evidence type="ECO:0000313" key="1">
    <source>
        <dbReference type="EMBL" id="JAE29147.1"/>
    </source>
</evidence>
<sequence>MLITQCMSYWLLNIKLVIFHFLDQPWNYVDHSMHTLESYEF</sequence>
<accession>A0A0A9GXB2</accession>
<proteinExistence type="predicted"/>